<evidence type="ECO:0000313" key="1">
    <source>
        <dbReference type="EMBL" id="QRZ12936.1"/>
    </source>
</evidence>
<accession>A0ABX7JGE1</accession>
<reference evidence="1 2" key="1">
    <citation type="submission" date="2021-02" db="EMBL/GenBank/DDBJ databases">
        <title>Paracoccus methylovroum sp.nov., a new methanol and methylamine utilizing methylotrophic denitrifer.</title>
        <authorList>
            <person name="Timsy T."/>
            <person name="Behrendt U."/>
            <person name="Ulrich A."/>
            <person name="Spanner T."/>
            <person name="Foesel B.U."/>
            <person name="Horn M.A."/>
            <person name="Kolb S."/>
        </authorList>
    </citation>
    <scope>NUCLEOTIDE SEQUENCE [LARGE SCALE GENOMIC DNA]</scope>
    <source>
        <strain evidence="1 2">H4-D09</strain>
    </source>
</reference>
<organism evidence="1 2">
    <name type="scientific">Paracoccus methylovorus</name>
    <dbReference type="NCBI Taxonomy" id="2812658"/>
    <lineage>
        <taxon>Bacteria</taxon>
        <taxon>Pseudomonadati</taxon>
        <taxon>Pseudomonadota</taxon>
        <taxon>Alphaproteobacteria</taxon>
        <taxon>Rhodobacterales</taxon>
        <taxon>Paracoccaceae</taxon>
        <taxon>Paracoccus</taxon>
    </lineage>
</organism>
<protein>
    <submittedName>
        <fullName evidence="1">Uncharacterized protein</fullName>
    </submittedName>
</protein>
<keyword evidence="2" id="KW-1185">Reference proteome</keyword>
<dbReference type="RefSeq" id="WP_205293942.1">
    <property type="nucleotide sequence ID" value="NZ_CP070368.1"/>
</dbReference>
<sequence length="123" mass="12713">MTDAQIPDTANPPHAARLWLAIFLALLVAILPGPQVTAAASQTAQLNLSTNDLTAIHGRDLIARKDAVQIRPLAATALPPPSFARPPPRAGASVAYAYRSATGAGTCPLAPHARAPPILRTTA</sequence>
<dbReference type="EMBL" id="CP070368">
    <property type="protein sequence ID" value="QRZ12936.1"/>
    <property type="molecule type" value="Genomic_DNA"/>
</dbReference>
<proteinExistence type="predicted"/>
<dbReference type="Proteomes" id="UP000663629">
    <property type="component" value="Chromosome 1"/>
</dbReference>
<name>A0ABX7JGE1_9RHOB</name>
<gene>
    <name evidence="1" type="ORF">JWJ88_10120</name>
</gene>
<evidence type="ECO:0000313" key="2">
    <source>
        <dbReference type="Proteomes" id="UP000663629"/>
    </source>
</evidence>